<feature type="transmembrane region" description="Helical" evidence="1">
    <location>
        <begin position="40"/>
        <end position="57"/>
    </location>
</feature>
<name>A0A178UNL0_ARATH</name>
<evidence type="ECO:0000256" key="1">
    <source>
        <dbReference type="SAM" id="Phobius"/>
    </source>
</evidence>
<reference evidence="3" key="1">
    <citation type="journal article" date="2016" name="Proc. Natl. Acad. Sci. U.S.A.">
        <title>Chromosome-level assembly of Arabidopsis thaliana Ler reveals the extent of translocation and inversion polymorphisms.</title>
        <authorList>
            <person name="Zapata L."/>
            <person name="Ding J."/>
            <person name="Willing E.M."/>
            <person name="Hartwig B."/>
            <person name="Bezdan D."/>
            <person name="Jiao W.B."/>
            <person name="Patel V."/>
            <person name="Velikkakam James G."/>
            <person name="Koornneef M."/>
            <person name="Ossowski S."/>
            <person name="Schneeberger K."/>
        </authorList>
    </citation>
    <scope>NUCLEOTIDE SEQUENCE [LARGE SCALE GENOMIC DNA]</scope>
    <source>
        <strain evidence="3">cv. Landsberg erecta</strain>
    </source>
</reference>
<dbReference type="Proteomes" id="UP000078284">
    <property type="component" value="Chromosome 5"/>
</dbReference>
<keyword evidence="1" id="KW-0472">Membrane</keyword>
<evidence type="ECO:0000313" key="3">
    <source>
        <dbReference type="Proteomes" id="UP000078284"/>
    </source>
</evidence>
<proteinExistence type="predicted"/>
<sequence>MTWKYSSSTDRNVGFFLVESLACVDNPAELSDFSSSKLQIFFRIFFSDFLLIIFWILKFGDYNEEDPQLPLLIFDLKLIGLSDLFLFPNKETFCLNKVSVPSFSSV</sequence>
<keyword evidence="1" id="KW-1133">Transmembrane helix</keyword>
<evidence type="ECO:0008006" key="4">
    <source>
        <dbReference type="Google" id="ProtNLM"/>
    </source>
</evidence>
<keyword evidence="1" id="KW-0812">Transmembrane</keyword>
<dbReference type="EMBL" id="LUHQ01000005">
    <property type="protein sequence ID" value="OAO95253.1"/>
    <property type="molecule type" value="Genomic_DNA"/>
</dbReference>
<organism evidence="2 3">
    <name type="scientific">Arabidopsis thaliana</name>
    <name type="common">Mouse-ear cress</name>
    <dbReference type="NCBI Taxonomy" id="3702"/>
    <lineage>
        <taxon>Eukaryota</taxon>
        <taxon>Viridiplantae</taxon>
        <taxon>Streptophyta</taxon>
        <taxon>Embryophyta</taxon>
        <taxon>Tracheophyta</taxon>
        <taxon>Spermatophyta</taxon>
        <taxon>Magnoliopsida</taxon>
        <taxon>eudicotyledons</taxon>
        <taxon>Gunneridae</taxon>
        <taxon>Pentapetalae</taxon>
        <taxon>rosids</taxon>
        <taxon>malvids</taxon>
        <taxon>Brassicales</taxon>
        <taxon>Brassicaceae</taxon>
        <taxon>Camelineae</taxon>
        <taxon>Arabidopsis</taxon>
    </lineage>
</organism>
<accession>A0A178UNL0</accession>
<comment type="caution">
    <text evidence="2">The sequence shown here is derived from an EMBL/GenBank/DDBJ whole genome shotgun (WGS) entry which is preliminary data.</text>
</comment>
<gene>
    <name evidence="2" type="ordered locus">AXX17_At5g61170</name>
</gene>
<protein>
    <recommendedName>
        <fullName evidence="4">Transmembrane protein</fullName>
    </recommendedName>
</protein>
<dbReference type="AlphaFoldDB" id="A0A178UNL0"/>
<evidence type="ECO:0000313" key="2">
    <source>
        <dbReference type="EMBL" id="OAO95253.1"/>
    </source>
</evidence>